<evidence type="ECO:0000313" key="8">
    <source>
        <dbReference type="Proteomes" id="UP000193240"/>
    </source>
</evidence>
<accession>A0A1Y2MBB6</accession>
<evidence type="ECO:0000256" key="5">
    <source>
        <dbReference type="SAM" id="SignalP"/>
    </source>
</evidence>
<proteinExistence type="inferred from homology"/>
<dbReference type="Pfam" id="PF01565">
    <property type="entry name" value="FAD_binding_4"/>
    <property type="match status" value="1"/>
</dbReference>
<dbReference type="InterPro" id="IPR050416">
    <property type="entry name" value="FAD-linked_Oxidoreductase"/>
</dbReference>
<dbReference type="PANTHER" id="PTHR42973:SF13">
    <property type="entry name" value="FAD-BINDING PCMH-TYPE DOMAIN-CONTAINING PROTEIN"/>
    <property type="match status" value="1"/>
</dbReference>
<dbReference type="PROSITE" id="PS51387">
    <property type="entry name" value="FAD_PCMH"/>
    <property type="match status" value="1"/>
</dbReference>
<feature type="domain" description="FAD-binding PCMH-type" evidence="6">
    <location>
        <begin position="65"/>
        <end position="237"/>
    </location>
</feature>
<name>A0A1Y2MBB6_EPING</name>
<evidence type="ECO:0000256" key="3">
    <source>
        <dbReference type="ARBA" id="ARBA00022827"/>
    </source>
</evidence>
<evidence type="ECO:0000256" key="1">
    <source>
        <dbReference type="ARBA" id="ARBA00005466"/>
    </source>
</evidence>
<dbReference type="InParanoid" id="A0A1Y2MBB6"/>
<dbReference type="InterPro" id="IPR006094">
    <property type="entry name" value="Oxid_FAD_bind_N"/>
</dbReference>
<dbReference type="Gene3D" id="3.30.465.10">
    <property type="match status" value="1"/>
</dbReference>
<dbReference type="EMBL" id="KZ107839">
    <property type="protein sequence ID" value="OSS53390.1"/>
    <property type="molecule type" value="Genomic_DNA"/>
</dbReference>
<dbReference type="InterPro" id="IPR036318">
    <property type="entry name" value="FAD-bd_PCMH-like_sf"/>
</dbReference>
<dbReference type="InterPro" id="IPR016169">
    <property type="entry name" value="FAD-bd_PCMH_sub2"/>
</dbReference>
<keyword evidence="3" id="KW-0274">FAD</keyword>
<comment type="similarity">
    <text evidence="1">Belongs to the oxygen-dependent FAD-linked oxidoreductase family.</text>
</comment>
<dbReference type="PANTHER" id="PTHR42973">
    <property type="entry name" value="BINDING OXIDOREDUCTASE, PUTATIVE (AFU_ORTHOLOGUE AFUA_1G17690)-RELATED"/>
    <property type="match status" value="1"/>
</dbReference>
<dbReference type="AlphaFoldDB" id="A0A1Y2MBB6"/>
<keyword evidence="8" id="KW-1185">Reference proteome</keyword>
<keyword evidence="5" id="KW-0732">Signal</keyword>
<keyword evidence="2" id="KW-0285">Flavoprotein</keyword>
<reference evidence="7 8" key="1">
    <citation type="journal article" date="2017" name="Genome Announc.">
        <title>Genome sequence of the saprophytic ascomycete Epicoccum nigrum ICMP 19927 strain isolated from New Zealand.</title>
        <authorList>
            <person name="Fokin M."/>
            <person name="Fleetwood D."/>
            <person name="Weir B.S."/>
            <person name="Villas-Boas S.G."/>
        </authorList>
    </citation>
    <scope>NUCLEOTIDE SEQUENCE [LARGE SCALE GENOMIC DNA]</scope>
    <source>
        <strain evidence="7 8">ICMP 19927</strain>
    </source>
</reference>
<dbReference type="GO" id="GO:0016491">
    <property type="term" value="F:oxidoreductase activity"/>
    <property type="evidence" value="ECO:0007669"/>
    <property type="project" value="UniProtKB-KW"/>
</dbReference>
<feature type="chain" id="PRO_5012847530" description="FAD-binding PCMH-type domain-containing protein" evidence="5">
    <location>
        <begin position="22"/>
        <end position="506"/>
    </location>
</feature>
<sequence length="506" mass="54458">MAPSLSLTLATLFLYVNNSFASPDQATTQACTDIQTALPGKVLTPGFLALEYEHETQQYWSTALRSVDPACIVQPSAAEDVAVVVKVLNKYPLVRFAVRSGGHDPNPTHSSIQDGVQIVMTDLAGATYDADKDLAYVKPGGEWNDVIKDLEPSGVAVVGGRLGLVGVGGYLLQGGISFLSAQEGLAADSIVGWETVMANGSIVNVNAEAHPDLAQAMKGSGSQFGIVTKYTIKPHHIGDVYGGFCLYDDSQDGNIHAVLHDFTANGSQDPKAAIIISQLIALGGLKTNIIYTFYDGPTPPTTGPFADLLKIPGIGCFPKTRSYADLLKTNGDPARLLNARVSFRTYTIPYIASRPQVYKEIRDKLAKIAAPFLNILRPTSQFSLDFQPLPSIIGKISESKGGNAMGLTGSDPDRLILEIQGSWILPSDDTEGYSIGKQLTDWLDVQVPKWLAEAGMSNQYLPLFMNDAAGDQDVTGSYKDVEKFRELQRSVDPNGLWSTRAGGYKY</sequence>
<evidence type="ECO:0000313" key="7">
    <source>
        <dbReference type="EMBL" id="OSS53390.1"/>
    </source>
</evidence>
<dbReference type="InterPro" id="IPR016166">
    <property type="entry name" value="FAD-bd_PCMH"/>
</dbReference>
<organism evidence="7 8">
    <name type="scientific">Epicoccum nigrum</name>
    <name type="common">Soil fungus</name>
    <name type="synonym">Epicoccum purpurascens</name>
    <dbReference type="NCBI Taxonomy" id="105696"/>
    <lineage>
        <taxon>Eukaryota</taxon>
        <taxon>Fungi</taxon>
        <taxon>Dikarya</taxon>
        <taxon>Ascomycota</taxon>
        <taxon>Pezizomycotina</taxon>
        <taxon>Dothideomycetes</taxon>
        <taxon>Pleosporomycetidae</taxon>
        <taxon>Pleosporales</taxon>
        <taxon>Pleosporineae</taxon>
        <taxon>Didymellaceae</taxon>
        <taxon>Epicoccum</taxon>
    </lineage>
</organism>
<evidence type="ECO:0000256" key="2">
    <source>
        <dbReference type="ARBA" id="ARBA00022630"/>
    </source>
</evidence>
<dbReference type="STRING" id="105696.A0A1Y2MBB6"/>
<protein>
    <recommendedName>
        <fullName evidence="6">FAD-binding PCMH-type domain-containing protein</fullName>
    </recommendedName>
</protein>
<keyword evidence="4" id="KW-0560">Oxidoreductase</keyword>
<evidence type="ECO:0000259" key="6">
    <source>
        <dbReference type="PROSITE" id="PS51387"/>
    </source>
</evidence>
<evidence type="ECO:0000256" key="4">
    <source>
        <dbReference type="ARBA" id="ARBA00023002"/>
    </source>
</evidence>
<dbReference type="Proteomes" id="UP000193240">
    <property type="component" value="Unassembled WGS sequence"/>
</dbReference>
<dbReference type="SUPFAM" id="SSF56176">
    <property type="entry name" value="FAD-binding/transporter-associated domain-like"/>
    <property type="match status" value="1"/>
</dbReference>
<feature type="signal peptide" evidence="5">
    <location>
        <begin position="1"/>
        <end position="21"/>
    </location>
</feature>
<dbReference type="OMA" id="KPACMFF"/>
<gene>
    <name evidence="7" type="ORF">B5807_02017</name>
</gene>
<dbReference type="GO" id="GO:0071949">
    <property type="term" value="F:FAD binding"/>
    <property type="evidence" value="ECO:0007669"/>
    <property type="project" value="InterPro"/>
</dbReference>